<keyword evidence="3" id="KW-0378">Hydrolase</keyword>
<dbReference type="InterPro" id="IPR043504">
    <property type="entry name" value="Peptidase_S1_PA_chymotrypsin"/>
</dbReference>
<dbReference type="InterPro" id="IPR051201">
    <property type="entry name" value="Chloro_Bact_Ser_Proteases"/>
</dbReference>
<dbReference type="Pfam" id="PF14266">
    <property type="entry name" value="YceG_bac"/>
    <property type="match status" value="1"/>
</dbReference>
<evidence type="ECO:0000256" key="4">
    <source>
        <dbReference type="ARBA" id="ARBA00022825"/>
    </source>
</evidence>
<dbReference type="SUPFAM" id="SSF50494">
    <property type="entry name" value="Trypsin-like serine proteases"/>
    <property type="match status" value="1"/>
</dbReference>
<evidence type="ECO:0000256" key="2">
    <source>
        <dbReference type="ARBA" id="ARBA00022670"/>
    </source>
</evidence>
<dbReference type="Gene3D" id="2.40.10.10">
    <property type="entry name" value="Trypsin-like serine proteases"/>
    <property type="match status" value="2"/>
</dbReference>
<evidence type="ECO:0000256" key="1">
    <source>
        <dbReference type="ARBA" id="ARBA00010541"/>
    </source>
</evidence>
<dbReference type="Pfam" id="PF13365">
    <property type="entry name" value="Trypsin_2"/>
    <property type="match status" value="1"/>
</dbReference>
<dbReference type="Proteomes" id="UP000681027">
    <property type="component" value="Unassembled WGS sequence"/>
</dbReference>
<reference evidence="6 7" key="1">
    <citation type="submission" date="2021-05" db="EMBL/GenBank/DDBJ databases">
        <title>Novel Bacillus species.</title>
        <authorList>
            <person name="Liu G."/>
        </authorList>
    </citation>
    <scope>NUCLEOTIDE SEQUENCE [LARGE SCALE GENOMIC DNA]</scope>
    <source>
        <strain evidence="6 7">FJAT-49705</strain>
    </source>
</reference>
<gene>
    <name evidence="6" type="ORF">KHA94_19985</name>
</gene>
<evidence type="ECO:0000256" key="3">
    <source>
        <dbReference type="ARBA" id="ARBA00022801"/>
    </source>
</evidence>
<dbReference type="EMBL" id="JAGYPM010000004">
    <property type="protein sequence ID" value="MBS4192439.1"/>
    <property type="molecule type" value="Genomic_DNA"/>
</dbReference>
<dbReference type="RefSeq" id="WP_213103839.1">
    <property type="nucleotide sequence ID" value="NZ_JAGYPM010000004.1"/>
</dbReference>
<protein>
    <submittedName>
        <fullName evidence="6">Trypsin-like peptidase domain-containing protein</fullName>
    </submittedName>
</protein>
<name>A0ABS5NZY8_9BACI</name>
<evidence type="ECO:0000259" key="5">
    <source>
        <dbReference type="Pfam" id="PF14266"/>
    </source>
</evidence>
<dbReference type="InterPro" id="IPR025647">
    <property type="entry name" value="YceG_bac"/>
</dbReference>
<sequence>MIVRTKALKVKLKETQNPLEDFMLINKNDHHSVTKEVLFVRYIGIPDTIKLYTENILKMDQYFSSNASAYLRLNGLERISNVDEINRLSNVWENWETIVNNSITDPKSLNQTNLCTGLDNEILEWTKKLTFLQILSMYKKINPHSSATLLKNFVIKFLCWIEIYLPRLFNTETTPKVVFIGDIKQHELLFLYFLSRLGCDICYLNPKEDIVHLDHEIDTYSTLYKCSNLYSDNVKIPDFSPAPNLGHTSKPTTLEPISRPKVSITVKQNKALAKTEELSYEQLAGLSNSVVMITVYDNEDNIVCGGSGVVIHSQGYIVTNLHVVAGGHYYSVLYENETEEYITDNFIKYHQLYDLAIIKVNKNCAPLSVKTDGQLVRGQKIVAIGSPLGLFNSVSDGIVSGFRDIDNIPMIQFTAPISNGSSGGALLDMNGRLVGLITAGFNKGQNLNLAVPSEKIYHFAENFIEHT</sequence>
<accession>A0ABS5NZY8</accession>
<proteinExistence type="inferred from homology"/>
<dbReference type="InterPro" id="IPR009003">
    <property type="entry name" value="Peptidase_S1_PA"/>
</dbReference>
<keyword evidence="4" id="KW-0720">Serine protease</keyword>
<dbReference type="PANTHER" id="PTHR43343">
    <property type="entry name" value="PEPTIDASE S12"/>
    <property type="match status" value="1"/>
</dbReference>
<evidence type="ECO:0000313" key="7">
    <source>
        <dbReference type="Proteomes" id="UP000681027"/>
    </source>
</evidence>
<keyword evidence="7" id="KW-1185">Reference proteome</keyword>
<feature type="domain" description="Putative component of 'biosynthetic module'" evidence="5">
    <location>
        <begin position="30"/>
        <end position="223"/>
    </location>
</feature>
<keyword evidence="2" id="KW-0645">Protease</keyword>
<organism evidence="6 7">
    <name type="scientific">Cytobacillus citreus</name>
    <dbReference type="NCBI Taxonomy" id="2833586"/>
    <lineage>
        <taxon>Bacteria</taxon>
        <taxon>Bacillati</taxon>
        <taxon>Bacillota</taxon>
        <taxon>Bacilli</taxon>
        <taxon>Bacillales</taxon>
        <taxon>Bacillaceae</taxon>
        <taxon>Cytobacillus</taxon>
    </lineage>
</organism>
<dbReference type="InterPro" id="IPR001940">
    <property type="entry name" value="Peptidase_S1C"/>
</dbReference>
<dbReference type="PRINTS" id="PR00834">
    <property type="entry name" value="PROTEASES2C"/>
</dbReference>
<comment type="similarity">
    <text evidence="1">Belongs to the peptidase S1C family.</text>
</comment>
<evidence type="ECO:0000313" key="6">
    <source>
        <dbReference type="EMBL" id="MBS4192439.1"/>
    </source>
</evidence>
<comment type="caution">
    <text evidence="6">The sequence shown here is derived from an EMBL/GenBank/DDBJ whole genome shotgun (WGS) entry which is preliminary data.</text>
</comment>
<dbReference type="PANTHER" id="PTHR43343:SF3">
    <property type="entry name" value="PROTEASE DO-LIKE 8, CHLOROPLASTIC"/>
    <property type="match status" value="1"/>
</dbReference>